<comment type="caution">
    <text evidence="1">The sequence shown here is derived from an EMBL/GenBank/DDBJ whole genome shotgun (WGS) entry which is preliminary data.</text>
</comment>
<dbReference type="AlphaFoldDB" id="A0A839E441"/>
<evidence type="ECO:0000313" key="1">
    <source>
        <dbReference type="EMBL" id="MBA8827629.1"/>
    </source>
</evidence>
<sequence>MLLHAVGEEVGHPLLLLPGEPVVIGGAELHHVVVAGEQPPPGQFPHLQLGFALQGLGNLLRHDLATENAREAITDDAFELALETLHEAHGNPLHTYDSSTHRIWVNGP</sequence>
<organism evidence="1 2">
    <name type="scientific">Halosaccharopolyspora lacisalsi</name>
    <dbReference type="NCBI Taxonomy" id="1000566"/>
    <lineage>
        <taxon>Bacteria</taxon>
        <taxon>Bacillati</taxon>
        <taxon>Actinomycetota</taxon>
        <taxon>Actinomycetes</taxon>
        <taxon>Pseudonocardiales</taxon>
        <taxon>Pseudonocardiaceae</taxon>
        <taxon>Halosaccharopolyspora</taxon>
    </lineage>
</organism>
<protein>
    <submittedName>
        <fullName evidence="1">Uncharacterized protein</fullName>
    </submittedName>
</protein>
<proteinExistence type="predicted"/>
<name>A0A839E441_9PSEU</name>
<evidence type="ECO:0000313" key="2">
    <source>
        <dbReference type="Proteomes" id="UP000569329"/>
    </source>
</evidence>
<dbReference type="Proteomes" id="UP000569329">
    <property type="component" value="Unassembled WGS sequence"/>
</dbReference>
<accession>A0A839E441</accession>
<gene>
    <name evidence="1" type="ORF">FHX42_005025</name>
</gene>
<dbReference type="EMBL" id="JACGWZ010000008">
    <property type="protein sequence ID" value="MBA8827629.1"/>
    <property type="molecule type" value="Genomic_DNA"/>
</dbReference>
<reference evidence="1 2" key="1">
    <citation type="submission" date="2020-07" db="EMBL/GenBank/DDBJ databases">
        <title>Sequencing the genomes of 1000 actinobacteria strains.</title>
        <authorList>
            <person name="Klenk H.-P."/>
        </authorList>
    </citation>
    <scope>NUCLEOTIDE SEQUENCE [LARGE SCALE GENOMIC DNA]</scope>
    <source>
        <strain evidence="1 2">DSM 45975</strain>
    </source>
</reference>
<keyword evidence="2" id="KW-1185">Reference proteome</keyword>